<feature type="domain" description="Leucine zipper with capping helix" evidence="6">
    <location>
        <begin position="203"/>
        <end position="256"/>
    </location>
</feature>
<keyword evidence="8" id="KW-1185">Reference proteome</keyword>
<dbReference type="OrthoDB" id="273345at2759"/>
<comment type="caution">
    <text evidence="7">The sequence shown here is derived from an EMBL/GenBank/DDBJ whole genome shotgun (WGS) entry which is preliminary data.</text>
</comment>
<dbReference type="Pfam" id="PF03962">
    <property type="entry name" value="Mnd1"/>
    <property type="match status" value="1"/>
</dbReference>
<protein>
    <recommendedName>
        <fullName evidence="9">Meiotic nuclear division protein 1 homolog</fullName>
    </recommendedName>
</protein>
<feature type="coiled-coil region" evidence="4">
    <location>
        <begin position="131"/>
        <end position="158"/>
    </location>
</feature>
<evidence type="ECO:0000256" key="4">
    <source>
        <dbReference type="SAM" id="Coils"/>
    </source>
</evidence>
<dbReference type="PANTHER" id="PTHR31398:SF0">
    <property type="entry name" value="MEIOTIC NUCLEAR DIVISION PROTEIN 1 HOMOLOG"/>
    <property type="match status" value="1"/>
</dbReference>
<gene>
    <name evidence="7" type="ORF">PPYR_13803</name>
</gene>
<organism evidence="7 8">
    <name type="scientific">Photinus pyralis</name>
    <name type="common">Common eastern firefly</name>
    <name type="synonym">Lampyris pyralis</name>
    <dbReference type="NCBI Taxonomy" id="7054"/>
    <lineage>
        <taxon>Eukaryota</taxon>
        <taxon>Metazoa</taxon>
        <taxon>Ecdysozoa</taxon>
        <taxon>Arthropoda</taxon>
        <taxon>Hexapoda</taxon>
        <taxon>Insecta</taxon>
        <taxon>Pterygota</taxon>
        <taxon>Neoptera</taxon>
        <taxon>Endopterygota</taxon>
        <taxon>Coleoptera</taxon>
        <taxon>Polyphaga</taxon>
        <taxon>Elateriformia</taxon>
        <taxon>Elateroidea</taxon>
        <taxon>Lampyridae</taxon>
        <taxon>Lampyrinae</taxon>
        <taxon>Photinus</taxon>
    </lineage>
</organism>
<dbReference type="EMBL" id="VVIM01000009">
    <property type="protein sequence ID" value="KAB0794183.1"/>
    <property type="molecule type" value="Genomic_DNA"/>
</dbReference>
<name>A0A5N4AA36_PHOPY</name>
<evidence type="ECO:0000313" key="8">
    <source>
        <dbReference type="Proteomes" id="UP000327044"/>
    </source>
</evidence>
<evidence type="ECO:0000256" key="3">
    <source>
        <dbReference type="ARBA" id="ARBA00023242"/>
    </source>
</evidence>
<sequence length="257" mass="29884">MRSSIFAWRTSKMSAEMNRWNSSRSCIINFLPNFNVSSRCSKNCFIAGSLEIKMSRKGISTEEKKARMLQLFYERKEFFQLKDLEKIAPKEKGIIVNSVKDVLQSLVDDGAVDTDKIGTSIYFWAFPSKALNSKKRKANELEDQLAEANKKLKLTVDSITELKSGCDNSRERNGYLDEIMELEIQKKVLDKDMEKYADCNPITLRRMQEQTTKLKEAANRWTDNVFNVKSWCKRKFNMEDQELDKQFGIPADFDYVD</sequence>
<keyword evidence="2 4" id="KW-0175">Coiled coil</keyword>
<dbReference type="InterPro" id="IPR040453">
    <property type="entry name" value="Mnd1_HTH"/>
</dbReference>
<keyword evidence="3" id="KW-0539">Nucleus</keyword>
<dbReference type="InParanoid" id="A0A5N4AA36"/>
<dbReference type="PANTHER" id="PTHR31398">
    <property type="entry name" value="MEIOTIC NUCLEAR DIVISION PROTEIN 1 HOMOLOG"/>
    <property type="match status" value="1"/>
</dbReference>
<evidence type="ECO:0000256" key="1">
    <source>
        <dbReference type="ARBA" id="ARBA00004123"/>
    </source>
</evidence>
<dbReference type="AlphaFoldDB" id="A0A5N4AA36"/>
<evidence type="ECO:0000313" key="7">
    <source>
        <dbReference type="EMBL" id="KAB0794183.1"/>
    </source>
</evidence>
<dbReference type="Pfam" id="PF18517">
    <property type="entry name" value="LZ3wCH"/>
    <property type="match status" value="1"/>
</dbReference>
<evidence type="ECO:0000259" key="6">
    <source>
        <dbReference type="Pfam" id="PF18517"/>
    </source>
</evidence>
<dbReference type="InterPro" id="IPR040661">
    <property type="entry name" value="LZ3wCH"/>
</dbReference>
<dbReference type="Proteomes" id="UP000327044">
    <property type="component" value="Unassembled WGS sequence"/>
</dbReference>
<evidence type="ECO:0000256" key="2">
    <source>
        <dbReference type="ARBA" id="ARBA00023054"/>
    </source>
</evidence>
<accession>A0A5N4AA36</accession>
<evidence type="ECO:0000259" key="5">
    <source>
        <dbReference type="Pfam" id="PF03962"/>
    </source>
</evidence>
<comment type="subcellular location">
    <subcellularLocation>
        <location evidence="1">Nucleus</location>
    </subcellularLocation>
</comment>
<evidence type="ECO:0008006" key="9">
    <source>
        <dbReference type="Google" id="ProtNLM"/>
    </source>
</evidence>
<dbReference type="GO" id="GO:0007131">
    <property type="term" value="P:reciprocal meiotic recombination"/>
    <property type="evidence" value="ECO:0007669"/>
    <property type="project" value="TreeGrafter"/>
</dbReference>
<dbReference type="GO" id="GO:0005634">
    <property type="term" value="C:nucleus"/>
    <property type="evidence" value="ECO:0007669"/>
    <property type="project" value="UniProtKB-SubCell"/>
</dbReference>
<feature type="domain" description="Mnd1 HTH" evidence="5">
    <location>
        <begin position="68"/>
        <end position="127"/>
    </location>
</feature>
<proteinExistence type="predicted"/>
<reference evidence="7 8" key="1">
    <citation type="journal article" date="2018" name="Elife">
        <title>Firefly genomes illuminate parallel origins of bioluminescence in beetles.</title>
        <authorList>
            <person name="Fallon T.R."/>
            <person name="Lower S.E."/>
            <person name="Chang C.H."/>
            <person name="Bessho-Uehara M."/>
            <person name="Martin G.J."/>
            <person name="Bewick A.J."/>
            <person name="Behringer M."/>
            <person name="Debat H.J."/>
            <person name="Wong I."/>
            <person name="Day J.C."/>
            <person name="Suvorov A."/>
            <person name="Silva C.J."/>
            <person name="Stanger-Hall K.F."/>
            <person name="Hall D.W."/>
            <person name="Schmitz R.J."/>
            <person name="Nelson D.R."/>
            <person name="Lewis S.M."/>
            <person name="Shigenobu S."/>
            <person name="Bybee S.M."/>
            <person name="Larracuente A.M."/>
            <person name="Oba Y."/>
            <person name="Weng J.K."/>
        </authorList>
    </citation>
    <scope>NUCLEOTIDE SEQUENCE [LARGE SCALE GENOMIC DNA]</scope>
    <source>
        <strain evidence="7">1611_PpyrPB1</strain>
        <tissue evidence="7">Whole body</tissue>
    </source>
</reference>